<keyword evidence="3" id="KW-1185">Reference proteome</keyword>
<dbReference type="GO" id="GO:0009733">
    <property type="term" value="P:response to auxin"/>
    <property type="evidence" value="ECO:0007669"/>
    <property type="project" value="InterPro"/>
</dbReference>
<accession>A0A8S0QYZ7</accession>
<evidence type="ECO:0000313" key="2">
    <source>
        <dbReference type="EMBL" id="CAA2971799.1"/>
    </source>
</evidence>
<evidence type="ECO:0000313" key="3">
    <source>
        <dbReference type="Proteomes" id="UP000594638"/>
    </source>
</evidence>
<comment type="similarity">
    <text evidence="1">Belongs to the ARG7 family.</text>
</comment>
<organism evidence="2 3">
    <name type="scientific">Olea europaea subsp. europaea</name>
    <dbReference type="NCBI Taxonomy" id="158383"/>
    <lineage>
        <taxon>Eukaryota</taxon>
        <taxon>Viridiplantae</taxon>
        <taxon>Streptophyta</taxon>
        <taxon>Embryophyta</taxon>
        <taxon>Tracheophyta</taxon>
        <taxon>Spermatophyta</taxon>
        <taxon>Magnoliopsida</taxon>
        <taxon>eudicotyledons</taxon>
        <taxon>Gunneridae</taxon>
        <taxon>Pentapetalae</taxon>
        <taxon>asterids</taxon>
        <taxon>lamiids</taxon>
        <taxon>Lamiales</taxon>
        <taxon>Oleaceae</taxon>
        <taxon>Oleeae</taxon>
        <taxon>Olea</taxon>
    </lineage>
</organism>
<dbReference type="AlphaFoldDB" id="A0A8S0QYZ7"/>
<dbReference type="EMBL" id="CACTIH010002025">
    <property type="protein sequence ID" value="CAA2971799.1"/>
    <property type="molecule type" value="Genomic_DNA"/>
</dbReference>
<comment type="caution">
    <text evidence="2">The sequence shown here is derived from an EMBL/GenBank/DDBJ whole genome shotgun (WGS) entry which is preliminary data.</text>
</comment>
<dbReference type="InterPro" id="IPR003676">
    <property type="entry name" value="SAUR_fam"/>
</dbReference>
<dbReference type="PANTHER" id="PTHR31374">
    <property type="entry name" value="AUXIN-INDUCED PROTEIN-LIKE-RELATED"/>
    <property type="match status" value="1"/>
</dbReference>
<dbReference type="PANTHER" id="PTHR31374:SF118">
    <property type="entry name" value="OS01G0924966 PROTEIN"/>
    <property type="match status" value="1"/>
</dbReference>
<protein>
    <submittedName>
        <fullName evidence="2">Auxin-responsive SAUR32-like</fullName>
    </submittedName>
</protein>
<dbReference type="Pfam" id="PF02519">
    <property type="entry name" value="Auxin_inducible"/>
    <property type="match status" value="1"/>
</dbReference>
<reference evidence="2 3" key="1">
    <citation type="submission" date="2019-12" db="EMBL/GenBank/DDBJ databases">
        <authorList>
            <person name="Alioto T."/>
            <person name="Alioto T."/>
            <person name="Gomez Garrido J."/>
        </authorList>
    </citation>
    <scope>NUCLEOTIDE SEQUENCE [LARGE SCALE GENOMIC DNA]</scope>
</reference>
<proteinExistence type="inferred from homology"/>
<gene>
    <name evidence="2" type="ORF">OLEA9_A086941</name>
</gene>
<sequence>MESPIRKVQKGLINKTWERCKSFGGIGRSKRSSIFYQRGKSKSLPHDLSTTLNHDQEEKQMIKKLRVAPQGCFFIYVGAQKQRFVIKTEYINHPLFKILLEEAESEYGYKTEGPLKLPCEVGIFIKVLVELDGEDHEPCKLGCNFTSRVTPPRFF</sequence>
<evidence type="ECO:0000256" key="1">
    <source>
        <dbReference type="ARBA" id="ARBA00006974"/>
    </source>
</evidence>
<dbReference type="Gramene" id="OE9A086941T1">
    <property type="protein sequence ID" value="OE9A086941C1"/>
    <property type="gene ID" value="OE9A086941"/>
</dbReference>
<dbReference type="OrthoDB" id="660486at2759"/>
<name>A0A8S0QYZ7_OLEEU</name>
<dbReference type="Proteomes" id="UP000594638">
    <property type="component" value="Unassembled WGS sequence"/>
</dbReference>